<protein>
    <submittedName>
        <fullName evidence="1">Uncharacterized protein</fullName>
    </submittedName>
</protein>
<dbReference type="EMBL" id="GGEC01090391">
    <property type="protein sequence ID" value="MBX70875.1"/>
    <property type="molecule type" value="Transcribed_RNA"/>
</dbReference>
<organism evidence="1">
    <name type="scientific">Rhizophora mucronata</name>
    <name type="common">Asiatic mangrove</name>
    <dbReference type="NCBI Taxonomy" id="61149"/>
    <lineage>
        <taxon>Eukaryota</taxon>
        <taxon>Viridiplantae</taxon>
        <taxon>Streptophyta</taxon>
        <taxon>Embryophyta</taxon>
        <taxon>Tracheophyta</taxon>
        <taxon>Spermatophyta</taxon>
        <taxon>Magnoliopsida</taxon>
        <taxon>eudicotyledons</taxon>
        <taxon>Gunneridae</taxon>
        <taxon>Pentapetalae</taxon>
        <taxon>rosids</taxon>
        <taxon>fabids</taxon>
        <taxon>Malpighiales</taxon>
        <taxon>Rhizophoraceae</taxon>
        <taxon>Rhizophora</taxon>
    </lineage>
</organism>
<accession>A0A2P2QV87</accession>
<reference evidence="1" key="1">
    <citation type="submission" date="2018-02" db="EMBL/GenBank/DDBJ databases">
        <title>Rhizophora mucronata_Transcriptome.</title>
        <authorList>
            <person name="Meera S.P."/>
            <person name="Sreeshan A."/>
            <person name="Augustine A."/>
        </authorList>
    </citation>
    <scope>NUCLEOTIDE SEQUENCE</scope>
    <source>
        <tissue evidence="1">Leaf</tissue>
    </source>
</reference>
<name>A0A2P2QV87_RHIMU</name>
<sequence>MLKEREKEVPYVMMQEVSSKLEVLRHWPLFLRCNESLPLLLFMKVGVGSVCQNITVFFCTTFSTCSLSLITND</sequence>
<proteinExistence type="predicted"/>
<evidence type="ECO:0000313" key="1">
    <source>
        <dbReference type="EMBL" id="MBX70875.1"/>
    </source>
</evidence>
<dbReference type="AlphaFoldDB" id="A0A2P2QV87"/>